<gene>
    <name evidence="4" type="ORF">ASJ30_00545</name>
</gene>
<sequence>MMRDMIAITDLLGTTHPIISAPMAGVAGGRLAHAVSAAGGLGMIGARGTSSPEWIAEQAAIAGEGATPFGIGLMAWVPQLDEQIDAITSLAGLSRPKLVSVSFGDLVEPVRRLHEWGLLVACQVGNAADLEQVIEARADIIVARGGEGGGHGRDEVATDDLLAMALAATERPVLAAGGITTAADVARVMGAGAAGVWCGTPFLTCVEADNTPAARAALVAADATRYSRVHDVAQGLAWPREFGGRAVDTPFVQRWAGDEDAMTDAARAEHADGRERGDTGYTPLYAGVGVDRLTAETDAASVVRSLVDGI</sequence>
<dbReference type="GO" id="GO:0018580">
    <property type="term" value="F:nitronate monooxygenase activity"/>
    <property type="evidence" value="ECO:0007669"/>
    <property type="project" value="InterPro"/>
</dbReference>
<name>A0A1L3MCZ9_9MICO</name>
<keyword evidence="3" id="KW-0560">Oxidoreductase</keyword>
<proteinExistence type="predicted"/>
<dbReference type="InterPro" id="IPR013785">
    <property type="entry name" value="Aldolase_TIM"/>
</dbReference>
<organism evidence="4 5">
    <name type="scientific">Janibacter indicus</name>
    <dbReference type="NCBI Taxonomy" id="857417"/>
    <lineage>
        <taxon>Bacteria</taxon>
        <taxon>Bacillati</taxon>
        <taxon>Actinomycetota</taxon>
        <taxon>Actinomycetes</taxon>
        <taxon>Micrococcales</taxon>
        <taxon>Intrasporangiaceae</taxon>
        <taxon>Janibacter</taxon>
    </lineage>
</organism>
<evidence type="ECO:0000313" key="4">
    <source>
        <dbReference type="EMBL" id="APH00204.1"/>
    </source>
</evidence>
<evidence type="ECO:0000256" key="3">
    <source>
        <dbReference type="ARBA" id="ARBA00023002"/>
    </source>
</evidence>
<evidence type="ECO:0000256" key="1">
    <source>
        <dbReference type="ARBA" id="ARBA00022630"/>
    </source>
</evidence>
<dbReference type="InterPro" id="IPR001295">
    <property type="entry name" value="Dihydroorotate_DH_CS"/>
</dbReference>
<accession>A0A1L3MCZ9</accession>
<dbReference type="Gene3D" id="3.20.20.70">
    <property type="entry name" value="Aldolase class I"/>
    <property type="match status" value="1"/>
</dbReference>
<dbReference type="PROSITE" id="PS00912">
    <property type="entry name" value="DHODEHASE_2"/>
    <property type="match status" value="1"/>
</dbReference>
<keyword evidence="2" id="KW-0288">FMN</keyword>
<reference evidence="4 5" key="1">
    <citation type="submission" date="2015-11" db="EMBL/GenBank/DDBJ databases">
        <authorList>
            <person name="Zhang Y."/>
            <person name="Guo Z."/>
        </authorList>
    </citation>
    <scope>NUCLEOTIDE SEQUENCE [LARGE SCALE GENOMIC DNA]</scope>
    <source>
        <strain evidence="4 5">YFY001</strain>
    </source>
</reference>
<dbReference type="EMBL" id="CP013290">
    <property type="protein sequence ID" value="APH00204.1"/>
    <property type="molecule type" value="Genomic_DNA"/>
</dbReference>
<evidence type="ECO:0000256" key="2">
    <source>
        <dbReference type="ARBA" id="ARBA00022643"/>
    </source>
</evidence>
<dbReference type="PANTHER" id="PTHR32332">
    <property type="entry name" value="2-NITROPROPANE DIOXYGENASE"/>
    <property type="match status" value="1"/>
</dbReference>
<dbReference type="Pfam" id="PF03060">
    <property type="entry name" value="NMO"/>
    <property type="match status" value="1"/>
</dbReference>
<dbReference type="AlphaFoldDB" id="A0A1L3MCZ9"/>
<dbReference type="GO" id="GO:0006207">
    <property type="term" value="P:'de novo' pyrimidine nucleobase biosynthetic process"/>
    <property type="evidence" value="ECO:0007669"/>
    <property type="project" value="InterPro"/>
</dbReference>
<dbReference type="CDD" id="cd04730">
    <property type="entry name" value="NPD_like"/>
    <property type="match status" value="1"/>
</dbReference>
<dbReference type="KEGG" id="jte:ASJ30_00545"/>
<keyword evidence="1" id="KW-0285">Flavoprotein</keyword>
<keyword evidence="5" id="KW-1185">Reference proteome</keyword>
<dbReference type="InterPro" id="IPR004136">
    <property type="entry name" value="NMO"/>
</dbReference>
<dbReference type="Proteomes" id="UP000182938">
    <property type="component" value="Chromosome"/>
</dbReference>
<protein>
    <submittedName>
        <fullName evidence="4">Uncharacterized protein</fullName>
    </submittedName>
</protein>
<dbReference type="SUPFAM" id="SSF51412">
    <property type="entry name" value="Inosine monophosphate dehydrogenase (IMPDH)"/>
    <property type="match status" value="1"/>
</dbReference>
<dbReference type="PANTHER" id="PTHR32332:SF31">
    <property type="entry name" value="2-NITROPROPANE DIOXYGENASE FAMILY, PUTATIVE (AFU_ORTHOLOGUE AFUA_2G09850)-RELATED"/>
    <property type="match status" value="1"/>
</dbReference>
<dbReference type="GO" id="GO:0016627">
    <property type="term" value="F:oxidoreductase activity, acting on the CH-CH group of donors"/>
    <property type="evidence" value="ECO:0007669"/>
    <property type="project" value="InterPro"/>
</dbReference>
<evidence type="ECO:0000313" key="5">
    <source>
        <dbReference type="Proteomes" id="UP000182938"/>
    </source>
</evidence>